<dbReference type="EMBL" id="SRZB01000064">
    <property type="protein sequence ID" value="TGX96411.1"/>
    <property type="molecule type" value="Genomic_DNA"/>
</dbReference>
<evidence type="ECO:0000313" key="1">
    <source>
        <dbReference type="EMBL" id="TGX96411.1"/>
    </source>
</evidence>
<dbReference type="Proteomes" id="UP000307720">
    <property type="component" value="Unassembled WGS sequence"/>
</dbReference>
<evidence type="ECO:0000313" key="2">
    <source>
        <dbReference type="Proteomes" id="UP000307720"/>
    </source>
</evidence>
<sequence length="237" mass="27002">MKYVLDSHTHTIVSGHAYSTLHEMAREAAEKGLELLGVTEHSLTMPGTCHEYHFQNMRMIPRKLCGIQVMHGTEANIIGYDGSLDMEEYLLETMDVVIASLHTPCIRPGTKEENTRALLGAIENPYVNIIGHPDDSRYPVDYERVVKAAKEEGVLLELNNASLNPKSFRENAEPNDRKMLKLCMEYEVPIILGSDAHIQEDIANFRYIEPILDSLGFPEELIVNRSVEEYRKYINRK</sequence>
<comment type="caution">
    <text evidence="1">The sequence shown here is derived from an EMBL/GenBank/DDBJ whole genome shotgun (WGS) entry which is preliminary data.</text>
</comment>
<reference evidence="1" key="1">
    <citation type="submission" date="2019-04" db="EMBL/GenBank/DDBJ databases">
        <title>Microbes associate with the intestines of laboratory mice.</title>
        <authorList>
            <person name="Navarre W."/>
            <person name="Wong E."/>
            <person name="Huang K."/>
            <person name="Tropini C."/>
            <person name="Ng K."/>
            <person name="Yu B."/>
        </authorList>
    </citation>
    <scope>NUCLEOTIDE SEQUENCE</scope>
    <source>
        <strain evidence="1">NM72_1-8</strain>
    </source>
</reference>
<organism evidence="1 2">
    <name type="scientific">Hominisplanchenecus murintestinalis</name>
    <dbReference type="NCBI Taxonomy" id="2941517"/>
    <lineage>
        <taxon>Bacteria</taxon>
        <taxon>Bacillati</taxon>
        <taxon>Bacillota</taxon>
        <taxon>Clostridia</taxon>
        <taxon>Lachnospirales</taxon>
        <taxon>Lachnospiraceae</taxon>
        <taxon>Hominisplanchenecus</taxon>
    </lineage>
</organism>
<protein>
    <submittedName>
        <fullName evidence="1">Phosphatase</fullName>
    </submittedName>
</protein>
<accession>A0AC61QV98</accession>
<gene>
    <name evidence="1" type="ORF">E5357_16250</name>
</gene>
<proteinExistence type="predicted"/>
<keyword evidence="2" id="KW-1185">Reference proteome</keyword>
<name>A0AC61QV98_9FIRM</name>